<name>A0A4C1Y8D5_EUMVA</name>
<feature type="region of interest" description="Disordered" evidence="1">
    <location>
        <begin position="77"/>
        <end position="97"/>
    </location>
</feature>
<gene>
    <name evidence="2" type="ORF">EVAR_54333_1</name>
</gene>
<dbReference type="EMBL" id="BGZK01001087">
    <property type="protein sequence ID" value="GBP70819.1"/>
    <property type="molecule type" value="Genomic_DNA"/>
</dbReference>
<feature type="compositionally biased region" description="Polar residues" evidence="1">
    <location>
        <begin position="12"/>
        <end position="21"/>
    </location>
</feature>
<comment type="caution">
    <text evidence="2">The sequence shown here is derived from an EMBL/GenBank/DDBJ whole genome shotgun (WGS) entry which is preliminary data.</text>
</comment>
<organism evidence="2 3">
    <name type="scientific">Eumeta variegata</name>
    <name type="common">Bagworm moth</name>
    <name type="synonym">Eumeta japonica</name>
    <dbReference type="NCBI Taxonomy" id="151549"/>
    <lineage>
        <taxon>Eukaryota</taxon>
        <taxon>Metazoa</taxon>
        <taxon>Ecdysozoa</taxon>
        <taxon>Arthropoda</taxon>
        <taxon>Hexapoda</taxon>
        <taxon>Insecta</taxon>
        <taxon>Pterygota</taxon>
        <taxon>Neoptera</taxon>
        <taxon>Endopterygota</taxon>
        <taxon>Lepidoptera</taxon>
        <taxon>Glossata</taxon>
        <taxon>Ditrysia</taxon>
        <taxon>Tineoidea</taxon>
        <taxon>Psychidae</taxon>
        <taxon>Oiketicinae</taxon>
        <taxon>Eumeta</taxon>
    </lineage>
</organism>
<evidence type="ECO:0000256" key="1">
    <source>
        <dbReference type="SAM" id="MobiDB-lite"/>
    </source>
</evidence>
<evidence type="ECO:0000313" key="2">
    <source>
        <dbReference type="EMBL" id="GBP70819.1"/>
    </source>
</evidence>
<protein>
    <submittedName>
        <fullName evidence="2">Uncharacterized protein</fullName>
    </submittedName>
</protein>
<keyword evidence="3" id="KW-1185">Reference proteome</keyword>
<proteinExistence type="predicted"/>
<dbReference type="Proteomes" id="UP000299102">
    <property type="component" value="Unassembled WGS sequence"/>
</dbReference>
<dbReference type="AlphaFoldDB" id="A0A4C1Y8D5"/>
<accession>A0A4C1Y8D5</accession>
<feature type="region of interest" description="Disordered" evidence="1">
    <location>
        <begin position="1"/>
        <end position="21"/>
    </location>
</feature>
<reference evidence="2 3" key="1">
    <citation type="journal article" date="2019" name="Commun. Biol.">
        <title>The bagworm genome reveals a unique fibroin gene that provides high tensile strength.</title>
        <authorList>
            <person name="Kono N."/>
            <person name="Nakamura H."/>
            <person name="Ohtoshi R."/>
            <person name="Tomita M."/>
            <person name="Numata K."/>
            <person name="Arakawa K."/>
        </authorList>
    </citation>
    <scope>NUCLEOTIDE SEQUENCE [LARGE SCALE GENOMIC DNA]</scope>
</reference>
<sequence>MAAVTSCPRRPANSSNIGCSRQSSVRMCGAREPTPYSRVRFPVVHSSLHHPTSPFLKPPSHLMVALHNYLQGAPVTNSGLRPWPGRQPTSWKADPSCDVPTLPSSTCDVAYPLGNHNKRTKPIQ</sequence>
<evidence type="ECO:0000313" key="3">
    <source>
        <dbReference type="Proteomes" id="UP000299102"/>
    </source>
</evidence>